<dbReference type="GO" id="GO:0043856">
    <property type="term" value="F:anti-sigma factor antagonist activity"/>
    <property type="evidence" value="ECO:0007669"/>
    <property type="project" value="InterPro"/>
</dbReference>
<evidence type="ECO:0000313" key="4">
    <source>
        <dbReference type="EMBL" id="HGH61616.1"/>
    </source>
</evidence>
<evidence type="ECO:0000259" key="3">
    <source>
        <dbReference type="PROSITE" id="PS50801"/>
    </source>
</evidence>
<feature type="domain" description="STAS" evidence="3">
    <location>
        <begin position="8"/>
        <end position="117"/>
    </location>
</feature>
<comment type="caution">
    <text evidence="4">The sequence shown here is derived from an EMBL/GenBank/DDBJ whole genome shotgun (WGS) entry which is preliminary data.</text>
</comment>
<sequence>MDSKEESELMEVERMDGVTIVHADERLDASMAPKLKSLIKELAQEQGVKLVLNLQKTRLIDSSGCGELVAALKTVFKNHGDMKIANPTPQANALFQLTRLHRILDIHESLESAVKSFQ</sequence>
<dbReference type="NCBIfam" id="TIGR00377">
    <property type="entry name" value="ant_ant_sig"/>
    <property type="match status" value="1"/>
</dbReference>
<dbReference type="CDD" id="cd07043">
    <property type="entry name" value="STAS_anti-anti-sigma_factors"/>
    <property type="match status" value="1"/>
</dbReference>
<dbReference type="InterPro" id="IPR003658">
    <property type="entry name" value="Anti-sigma_ant"/>
</dbReference>
<dbReference type="InterPro" id="IPR002645">
    <property type="entry name" value="STAS_dom"/>
</dbReference>
<dbReference type="SUPFAM" id="SSF52091">
    <property type="entry name" value="SpoIIaa-like"/>
    <property type="match status" value="1"/>
</dbReference>
<protein>
    <recommendedName>
        <fullName evidence="2">Anti-sigma factor antagonist</fullName>
    </recommendedName>
</protein>
<dbReference type="InterPro" id="IPR036513">
    <property type="entry name" value="STAS_dom_sf"/>
</dbReference>
<name>A0A7C4EXM9_9BACT</name>
<dbReference type="EMBL" id="DTGT01000319">
    <property type="protein sequence ID" value="HGH61616.1"/>
    <property type="molecule type" value="Genomic_DNA"/>
</dbReference>
<dbReference type="Gene3D" id="3.30.750.24">
    <property type="entry name" value="STAS domain"/>
    <property type="match status" value="1"/>
</dbReference>
<dbReference type="PROSITE" id="PS50801">
    <property type="entry name" value="STAS"/>
    <property type="match status" value="1"/>
</dbReference>
<dbReference type="Pfam" id="PF01740">
    <property type="entry name" value="STAS"/>
    <property type="match status" value="1"/>
</dbReference>
<organism evidence="4">
    <name type="scientific">Desulfomonile tiedjei</name>
    <dbReference type="NCBI Taxonomy" id="2358"/>
    <lineage>
        <taxon>Bacteria</taxon>
        <taxon>Pseudomonadati</taxon>
        <taxon>Thermodesulfobacteriota</taxon>
        <taxon>Desulfomonilia</taxon>
        <taxon>Desulfomonilales</taxon>
        <taxon>Desulfomonilaceae</taxon>
        <taxon>Desulfomonile</taxon>
    </lineage>
</organism>
<accession>A0A7C4EXM9</accession>
<dbReference type="AlphaFoldDB" id="A0A7C4EXM9"/>
<comment type="similarity">
    <text evidence="1 2">Belongs to the anti-sigma-factor antagonist family.</text>
</comment>
<dbReference type="PANTHER" id="PTHR33495">
    <property type="entry name" value="ANTI-SIGMA FACTOR ANTAGONIST TM_1081-RELATED-RELATED"/>
    <property type="match status" value="1"/>
</dbReference>
<gene>
    <name evidence="4" type="ORF">ENV54_09995</name>
</gene>
<proteinExistence type="inferred from homology"/>
<reference evidence="4" key="1">
    <citation type="journal article" date="2020" name="mSystems">
        <title>Genome- and Community-Level Interaction Insights into Carbon Utilization and Element Cycling Functions of Hydrothermarchaeota in Hydrothermal Sediment.</title>
        <authorList>
            <person name="Zhou Z."/>
            <person name="Liu Y."/>
            <person name="Xu W."/>
            <person name="Pan J."/>
            <person name="Luo Z.H."/>
            <person name="Li M."/>
        </authorList>
    </citation>
    <scope>NUCLEOTIDE SEQUENCE [LARGE SCALE GENOMIC DNA]</scope>
    <source>
        <strain evidence="4">SpSt-769</strain>
    </source>
</reference>
<evidence type="ECO:0000256" key="2">
    <source>
        <dbReference type="RuleBase" id="RU003749"/>
    </source>
</evidence>
<evidence type="ECO:0000256" key="1">
    <source>
        <dbReference type="ARBA" id="ARBA00009013"/>
    </source>
</evidence>
<dbReference type="PANTHER" id="PTHR33495:SF2">
    <property type="entry name" value="ANTI-SIGMA FACTOR ANTAGONIST TM_1081-RELATED"/>
    <property type="match status" value="1"/>
</dbReference>